<evidence type="ECO:0000313" key="4">
    <source>
        <dbReference type="Proteomes" id="UP000421283"/>
    </source>
</evidence>
<evidence type="ECO:0000256" key="1">
    <source>
        <dbReference type="PROSITE-ProRule" id="PRU00409"/>
    </source>
</evidence>
<proteinExistence type="predicted"/>
<evidence type="ECO:0000313" key="3">
    <source>
        <dbReference type="EMBL" id="MQO93808.1"/>
    </source>
</evidence>
<comment type="caution">
    <text evidence="3">The sequence shown here is derived from an EMBL/GenBank/DDBJ whole genome shotgun (WGS) entry which is preliminary data.</text>
</comment>
<dbReference type="InterPro" id="IPR011761">
    <property type="entry name" value="ATP-grasp"/>
</dbReference>
<dbReference type="Gene3D" id="3.30.470.20">
    <property type="entry name" value="ATP-grasp fold, B domain"/>
    <property type="match status" value="1"/>
</dbReference>
<organism evidence="3 4">
    <name type="scientific">Segatella copri</name>
    <dbReference type="NCBI Taxonomy" id="165179"/>
    <lineage>
        <taxon>Bacteria</taxon>
        <taxon>Pseudomonadati</taxon>
        <taxon>Bacteroidota</taxon>
        <taxon>Bacteroidia</taxon>
        <taxon>Bacteroidales</taxon>
        <taxon>Prevotellaceae</taxon>
        <taxon>Segatella</taxon>
    </lineage>
</organism>
<dbReference type="Proteomes" id="UP000421283">
    <property type="component" value="Unassembled WGS sequence"/>
</dbReference>
<dbReference type="GO" id="GO:0046872">
    <property type="term" value="F:metal ion binding"/>
    <property type="evidence" value="ECO:0007669"/>
    <property type="project" value="InterPro"/>
</dbReference>
<reference evidence="4" key="1">
    <citation type="submission" date="2019-09" db="EMBL/GenBank/DDBJ databases">
        <title>Distinct polysaccharide growth profiles of human intestinal Prevotella copri isolates.</title>
        <authorList>
            <person name="Fehlner-Peach H."/>
            <person name="Magnabosco C."/>
            <person name="Raghavan V."/>
            <person name="Scher J.U."/>
            <person name="Tett A."/>
            <person name="Cox L.M."/>
            <person name="Gottsegen C."/>
            <person name="Watters A."/>
            <person name="Wiltshire- Gordon J.D."/>
            <person name="Segata N."/>
            <person name="Bonneau R."/>
            <person name="Littman D.R."/>
        </authorList>
    </citation>
    <scope>NUCLEOTIDE SEQUENCE [LARGE SCALE GENOMIC DNA]</scope>
    <source>
        <strain evidence="4">iAU3127</strain>
    </source>
</reference>
<dbReference type="RefSeq" id="WP_153139776.1">
    <property type="nucleotide sequence ID" value="NZ_VZAP01000176.1"/>
</dbReference>
<dbReference type="GO" id="GO:0005524">
    <property type="term" value="F:ATP binding"/>
    <property type="evidence" value="ECO:0007669"/>
    <property type="project" value="UniProtKB-UniRule"/>
</dbReference>
<keyword evidence="1" id="KW-0067">ATP-binding</keyword>
<dbReference type="SUPFAM" id="SSF56059">
    <property type="entry name" value="Glutathione synthetase ATP-binding domain-like"/>
    <property type="match status" value="1"/>
</dbReference>
<evidence type="ECO:0000259" key="2">
    <source>
        <dbReference type="PROSITE" id="PS50975"/>
    </source>
</evidence>
<dbReference type="EMBL" id="VZAP01000176">
    <property type="protein sequence ID" value="MQO93808.1"/>
    <property type="molecule type" value="Genomic_DNA"/>
</dbReference>
<dbReference type="AlphaFoldDB" id="A0AA91A8M5"/>
<accession>A0AA91A8M5</accession>
<dbReference type="PROSITE" id="PS50975">
    <property type="entry name" value="ATP_GRASP"/>
    <property type="match status" value="1"/>
</dbReference>
<sequence length="380" mass="43772">MNKVIVIGGFHHNTYGLIRSLGEAGIKSYVILEPCHPKVNWLFVSKYIIGNYILSEGENLVDYLLTTFSNEKVKPIIYSGSDASISLLDNAYDVLKDKFFIFNAKNTRGRINHYMNKVFMFPLAEKCGLTTIKTWHLKKSEIDSANLIYPILVKPNNSLGGTKADIKISYNKEQLLRNMHEGIDYILQEYIEKDYELMFMGLSIKNGKEVLFPGMIRKYRQYPYMVGGTSFACLDSLDMFPNFQTEKVLDFIDEIGYEGLFSIEFIVKGNKYYFLEINMRNDGNGYMSTGAGLNLPLIWYHYCCGITDNSKSLSLIKPFYFMSEETDYKHISGGHLTLANWLSCLHKTNSFFILNKRDIKPGLVYFALTFSRMIKRLIKK</sequence>
<name>A0AA91A8M5_9BACT</name>
<gene>
    <name evidence="3" type="ORF">F7D31_14300</name>
</gene>
<protein>
    <recommendedName>
        <fullName evidence="2">ATP-grasp domain-containing protein</fullName>
    </recommendedName>
</protein>
<keyword evidence="1" id="KW-0547">Nucleotide-binding</keyword>
<feature type="domain" description="ATP-grasp" evidence="2">
    <location>
        <begin position="121"/>
        <end position="304"/>
    </location>
</feature>